<evidence type="ECO:0000313" key="1">
    <source>
        <dbReference type="EMBL" id="KAA1253143.1"/>
    </source>
</evidence>
<sequence length="179" mass="19892">MKNQFKITSVRDAYLKAVKGVEVFAFLKNDVKLIGTVVMVDETGLVLASHGKSQQVIAWDALASLSPKRQESHNMSKDSKALVLDVDALFEEQNKKDAPTPTVNKFQQHFFRQVRNLAESRNSSLIVANYTVSGTPIKGEPVVCDDEVQIIMNHFGGLQLVRWDAISTVNCEVPKAKAY</sequence>
<evidence type="ECO:0000313" key="2">
    <source>
        <dbReference type="Proteomes" id="UP000323225"/>
    </source>
</evidence>
<proteinExistence type="predicted"/>
<dbReference type="EMBL" id="VUAA01000027">
    <property type="protein sequence ID" value="KAA1253143.1"/>
    <property type="molecule type" value="Genomic_DNA"/>
</dbReference>
<dbReference type="Proteomes" id="UP000323225">
    <property type="component" value="Unassembled WGS sequence"/>
</dbReference>
<dbReference type="Gene3D" id="2.30.30.100">
    <property type="match status" value="2"/>
</dbReference>
<dbReference type="AlphaFoldDB" id="A0A5B1C0A0"/>
<organism evidence="1 2">
    <name type="scientific">Vibrio cholerae</name>
    <dbReference type="NCBI Taxonomy" id="666"/>
    <lineage>
        <taxon>Bacteria</taxon>
        <taxon>Pseudomonadati</taxon>
        <taxon>Pseudomonadota</taxon>
        <taxon>Gammaproteobacteria</taxon>
        <taxon>Vibrionales</taxon>
        <taxon>Vibrionaceae</taxon>
        <taxon>Vibrio</taxon>
    </lineage>
</organism>
<comment type="caution">
    <text evidence="1">The sequence shown here is derived from an EMBL/GenBank/DDBJ whole genome shotgun (WGS) entry which is preliminary data.</text>
</comment>
<gene>
    <name evidence="1" type="ORF">F0M16_19085</name>
</gene>
<reference evidence="1 2" key="1">
    <citation type="submission" date="2019-09" db="EMBL/GenBank/DDBJ databases">
        <authorList>
            <person name="Kritzky A."/>
            <person name="Schelkanova E.Y."/>
            <person name="Alkhova Z.V."/>
            <person name="Smirnova N.I."/>
        </authorList>
    </citation>
    <scope>NUCLEOTIDE SEQUENCE [LARGE SCALE GENOMIC DNA]</scope>
    <source>
        <strain evidence="1 2">M1526</strain>
    </source>
</reference>
<accession>A0A5B1C0A0</accession>
<name>A0A5B1C0A0_VIBCL</name>
<protein>
    <submittedName>
        <fullName evidence="1">Uncharacterized protein</fullName>
    </submittedName>
</protein>